<comment type="caution">
    <text evidence="2">The sequence shown here is derived from an EMBL/GenBank/DDBJ whole genome shotgun (WGS) entry which is preliminary data.</text>
</comment>
<dbReference type="Proteomes" id="UP001139150">
    <property type="component" value="Unassembled WGS sequence"/>
</dbReference>
<dbReference type="GO" id="GO:0015074">
    <property type="term" value="P:DNA integration"/>
    <property type="evidence" value="ECO:0007669"/>
    <property type="project" value="InterPro"/>
</dbReference>
<keyword evidence="1" id="KW-0233">DNA recombination</keyword>
<dbReference type="GO" id="GO:0003677">
    <property type="term" value="F:DNA binding"/>
    <property type="evidence" value="ECO:0007669"/>
    <property type="project" value="InterPro"/>
</dbReference>
<keyword evidence="3" id="KW-1185">Reference proteome</keyword>
<dbReference type="InterPro" id="IPR013762">
    <property type="entry name" value="Integrase-like_cat_sf"/>
</dbReference>
<evidence type="ECO:0000256" key="1">
    <source>
        <dbReference type="ARBA" id="ARBA00023172"/>
    </source>
</evidence>
<dbReference type="Gene3D" id="1.10.443.10">
    <property type="entry name" value="Intergrase catalytic core"/>
    <property type="match status" value="1"/>
</dbReference>
<dbReference type="GO" id="GO:0006310">
    <property type="term" value="P:DNA recombination"/>
    <property type="evidence" value="ECO:0007669"/>
    <property type="project" value="UniProtKB-KW"/>
</dbReference>
<evidence type="ECO:0000313" key="3">
    <source>
        <dbReference type="Proteomes" id="UP001139150"/>
    </source>
</evidence>
<dbReference type="AlphaFoldDB" id="A0A9X2CRV5"/>
<name>A0A9X2CRV5_9BACI</name>
<reference evidence="2" key="1">
    <citation type="submission" date="2022-02" db="EMBL/GenBank/DDBJ databases">
        <title>Halalkalibacter sp. nov. isolated from Lonar Lake, India.</title>
        <authorList>
            <person name="Joshi A."/>
            <person name="Thite S."/>
            <person name="Lodha T."/>
        </authorList>
    </citation>
    <scope>NUCLEOTIDE SEQUENCE</scope>
    <source>
        <strain evidence="2">MEB205</strain>
    </source>
</reference>
<dbReference type="EMBL" id="JAKRYL010000006">
    <property type="protein sequence ID" value="MCL7747049.1"/>
    <property type="molecule type" value="Genomic_DNA"/>
</dbReference>
<gene>
    <name evidence="2" type="ORF">MF646_07920</name>
</gene>
<dbReference type="SUPFAM" id="SSF56349">
    <property type="entry name" value="DNA breaking-rejoining enzymes"/>
    <property type="match status" value="1"/>
</dbReference>
<organism evidence="2 3">
    <name type="scientific">Halalkalibacter alkaliphilus</name>
    <dbReference type="NCBI Taxonomy" id="2917993"/>
    <lineage>
        <taxon>Bacteria</taxon>
        <taxon>Bacillati</taxon>
        <taxon>Bacillota</taxon>
        <taxon>Bacilli</taxon>
        <taxon>Bacillales</taxon>
        <taxon>Bacillaceae</taxon>
        <taxon>Halalkalibacter</taxon>
    </lineage>
</organism>
<protein>
    <submittedName>
        <fullName evidence="2">Site-specific integrase</fullName>
    </submittedName>
</protein>
<dbReference type="InterPro" id="IPR011010">
    <property type="entry name" value="DNA_brk_join_enz"/>
</dbReference>
<proteinExistence type="predicted"/>
<accession>A0A9X2CRV5</accession>
<sequence length="436" mass="50421">MELLNYKFVSREVTVNEIIQNKMRNIKVVMIGVLEEHSGIVYPHPITHFIKTMYEYSGKSLNSTDVPAKVVCRLLNYCLNKVEENHEDYIELKQIGLRGLKRKHASGYITHLSLKGLQKSTVEQYEYYLTAFFVYLKKMNLINEEFEIDERKNAIGNTTYKSIFRAPHLGTRFPSQETKKTKVAKLKDFGDDRVTLTSHFISIAMKVAPEIALGLCFQFYGGLRRGEVVNIDRGGLIVRRGESMEVQIKDNRRKFFSRLKDTKSENPKRLNYLGVNLSRQTVLDNDLVWSIYDKHMRSLDSMLLKGKCKNINALFIDKDGYPMSGKVYDRRFKKVKKAFLISIMGHEDYDLLADTVWSTHIGRGVFTNTLIDMGFTPTQLAIARGDRNINSALAYIDANLTTEQIKEAVNEFKKHPIERLGLVDFKYVKRWKERVG</sequence>
<evidence type="ECO:0000313" key="2">
    <source>
        <dbReference type="EMBL" id="MCL7747049.1"/>
    </source>
</evidence>
<dbReference type="RefSeq" id="WP_250095950.1">
    <property type="nucleotide sequence ID" value="NZ_JAKRYL010000006.1"/>
</dbReference>